<organism evidence="15 16">
    <name type="scientific">Trichinella spiralis</name>
    <name type="common">Trichina worm</name>
    <dbReference type="NCBI Taxonomy" id="6334"/>
    <lineage>
        <taxon>Eukaryota</taxon>
        <taxon>Metazoa</taxon>
        <taxon>Ecdysozoa</taxon>
        <taxon>Nematoda</taxon>
        <taxon>Enoplea</taxon>
        <taxon>Dorylaimia</taxon>
        <taxon>Trichinellida</taxon>
        <taxon>Trichinellidae</taxon>
        <taxon>Trichinella</taxon>
    </lineage>
</organism>
<evidence type="ECO:0000256" key="10">
    <source>
        <dbReference type="RuleBase" id="RU362132"/>
    </source>
</evidence>
<evidence type="ECO:0000256" key="3">
    <source>
        <dbReference type="ARBA" id="ARBA00007812"/>
    </source>
</evidence>
<comment type="similarity">
    <text evidence="3 10">Belongs to the TPP enzyme family.</text>
</comment>
<keyword evidence="15" id="KW-0456">Lyase</keyword>
<dbReference type="SUPFAM" id="SSF52518">
    <property type="entry name" value="Thiamin diphosphate-binding fold (THDP-binding)"/>
    <property type="match status" value="2"/>
</dbReference>
<evidence type="ECO:0000256" key="1">
    <source>
        <dbReference type="ARBA" id="ARBA00001946"/>
    </source>
</evidence>
<gene>
    <name evidence="15" type="ORF">TSPI_04700</name>
</gene>
<comment type="cofactor">
    <cofactor evidence="1">
        <name>Mg(2+)</name>
        <dbReference type="ChEBI" id="CHEBI:18420"/>
    </cofactor>
</comment>
<dbReference type="Pfam" id="PF02776">
    <property type="entry name" value="TPP_enzyme_N"/>
    <property type="match status" value="1"/>
</dbReference>
<dbReference type="Proteomes" id="UP001558632">
    <property type="component" value="Unassembled WGS sequence"/>
</dbReference>
<dbReference type="PANTHER" id="PTHR18968">
    <property type="entry name" value="THIAMINE PYROPHOSPHATE ENZYMES"/>
    <property type="match status" value="1"/>
</dbReference>
<evidence type="ECO:0000256" key="5">
    <source>
        <dbReference type="ARBA" id="ARBA00022723"/>
    </source>
</evidence>
<dbReference type="GO" id="GO:0016829">
    <property type="term" value="F:lyase activity"/>
    <property type="evidence" value="ECO:0007669"/>
    <property type="project" value="UniProtKB-KW"/>
</dbReference>
<dbReference type="Gene3D" id="3.40.50.1220">
    <property type="entry name" value="TPP-binding domain"/>
    <property type="match status" value="1"/>
</dbReference>
<comment type="cofactor">
    <cofactor evidence="2">
        <name>thiamine diphosphate</name>
        <dbReference type="ChEBI" id="CHEBI:58937"/>
    </cofactor>
</comment>
<keyword evidence="11" id="KW-0812">Transmembrane</keyword>
<protein>
    <recommendedName>
        <fullName evidence="4">2-hydroxyacyl-CoA lyase 2</fullName>
    </recommendedName>
    <alternativeName>
        <fullName evidence="7">IlvB-like protein</fullName>
    </alternativeName>
</protein>
<evidence type="ECO:0000259" key="14">
    <source>
        <dbReference type="Pfam" id="PF02776"/>
    </source>
</evidence>
<dbReference type="Pfam" id="PF02775">
    <property type="entry name" value="TPP_enzyme_C"/>
    <property type="match status" value="1"/>
</dbReference>
<evidence type="ECO:0000313" key="16">
    <source>
        <dbReference type="Proteomes" id="UP001558632"/>
    </source>
</evidence>
<dbReference type="CDD" id="cd02004">
    <property type="entry name" value="TPP_BZL_OCoD_HPCL"/>
    <property type="match status" value="1"/>
</dbReference>
<evidence type="ECO:0000256" key="4">
    <source>
        <dbReference type="ARBA" id="ARBA00018936"/>
    </source>
</evidence>
<dbReference type="SUPFAM" id="SSF52467">
    <property type="entry name" value="DHS-like NAD/FAD-binding domain"/>
    <property type="match status" value="1"/>
</dbReference>
<evidence type="ECO:0000259" key="12">
    <source>
        <dbReference type="Pfam" id="PF00205"/>
    </source>
</evidence>
<reference evidence="15 16" key="1">
    <citation type="submission" date="2024-07" db="EMBL/GenBank/DDBJ databases">
        <title>Enhanced genomic and transcriptomic resources for Trichinella pseudospiralis and T. spiralis underpin the discovery of pronounced molecular differences between stages and species.</title>
        <authorList>
            <person name="Pasi K.K."/>
            <person name="La Rosa G."/>
            <person name="Gomez-Morales M.A."/>
            <person name="Tosini F."/>
            <person name="Sumanam S."/>
            <person name="Young N.D."/>
            <person name="Chang B.C."/>
            <person name="Robin G.B."/>
        </authorList>
    </citation>
    <scope>NUCLEOTIDE SEQUENCE [LARGE SCALE GENOMIC DNA]</scope>
    <source>
        <strain evidence="15">ISS534</strain>
    </source>
</reference>
<evidence type="ECO:0000256" key="9">
    <source>
        <dbReference type="ARBA" id="ARBA00048767"/>
    </source>
</evidence>
<evidence type="ECO:0000259" key="13">
    <source>
        <dbReference type="Pfam" id="PF02775"/>
    </source>
</evidence>
<keyword evidence="6 10" id="KW-0786">Thiamine pyrophosphate</keyword>
<dbReference type="InterPro" id="IPR012001">
    <property type="entry name" value="Thiamin_PyroP_enz_TPP-bd_dom"/>
</dbReference>
<dbReference type="Pfam" id="PF00205">
    <property type="entry name" value="TPP_enzyme_M"/>
    <property type="match status" value="1"/>
</dbReference>
<evidence type="ECO:0000313" key="15">
    <source>
        <dbReference type="EMBL" id="KAL1246227.1"/>
    </source>
</evidence>
<evidence type="ECO:0000256" key="6">
    <source>
        <dbReference type="ARBA" id="ARBA00023052"/>
    </source>
</evidence>
<proteinExistence type="inferred from homology"/>
<dbReference type="InterPro" id="IPR011766">
    <property type="entry name" value="TPP_enzyme_TPP-bd"/>
</dbReference>
<keyword evidence="11" id="KW-0472">Membrane</keyword>
<dbReference type="PANTHER" id="PTHR18968:SF166">
    <property type="entry name" value="2-HYDROXYACYL-COA LYASE 2"/>
    <property type="match status" value="1"/>
</dbReference>
<evidence type="ECO:0000256" key="11">
    <source>
        <dbReference type="SAM" id="Phobius"/>
    </source>
</evidence>
<evidence type="ECO:0000256" key="2">
    <source>
        <dbReference type="ARBA" id="ARBA00001964"/>
    </source>
</evidence>
<comment type="caution">
    <text evidence="15">The sequence shown here is derived from an EMBL/GenBank/DDBJ whole genome shotgun (WGS) entry which is preliminary data.</text>
</comment>
<comment type="catalytic activity">
    <reaction evidence="9">
        <text>(2R)-hydroxyhexadecanoyl-CoA = pentadecanal + formyl-CoA</text>
        <dbReference type="Rhea" id="RHEA:55212"/>
        <dbReference type="ChEBI" id="CHEBI:17302"/>
        <dbReference type="ChEBI" id="CHEBI:57376"/>
        <dbReference type="ChEBI" id="CHEBI:138654"/>
    </reaction>
    <physiologicalReaction direction="left-to-right" evidence="9">
        <dbReference type="Rhea" id="RHEA:55213"/>
    </physiologicalReaction>
</comment>
<evidence type="ECO:0000256" key="7">
    <source>
        <dbReference type="ARBA" id="ARBA00030510"/>
    </source>
</evidence>
<keyword evidence="16" id="KW-1185">Reference proteome</keyword>
<keyword evidence="11" id="KW-1133">Transmembrane helix</keyword>
<feature type="domain" description="Thiamine pyrophosphate enzyme central" evidence="12">
    <location>
        <begin position="272"/>
        <end position="400"/>
    </location>
</feature>
<evidence type="ECO:0000256" key="8">
    <source>
        <dbReference type="ARBA" id="ARBA00048738"/>
    </source>
</evidence>
<sequence>MDNTFKLDWTSVSVALLVCLAIIVVQCTWMTVCRRFKVLQKYQTELTKHGGEIVARVLSEHNVNFVFTLCGGHISPILAACENLNIRIIDTRHEATAVFAADAMSRLSGKIGVACVTAGPGVANTIVALKNAQMAESSVLLLAGASPTLLKGRGPLQDMDQIALVKSICKCAVTVKRVKDISKKLRLAIQLARSDVPGPVFVELPVEVLYPFDIVKKQMGIKENCKGFWDRIINFYLRWTLCRLFQDAELEFDCSPLIPHLTEAKIADVELIKQMLTRSSRPLMLLGSQLMANFENIHQLKEAIELIGIPCYCGGMSRGVLSDDSELLFRHKRREALKQADFILLVGAVCDFRLNYGKSLNPMADVVVVNRGKNQINMNAGWFWKLTHGICADPSDFLIKLSQANVNDSLKKSRFSGWVEILRDQENLQELEIIKLTEQNSIDQNLLNSILLLKKVDNAAPDDTVFVFDGGDFVGSASYIIRPRGCLKWLDPGPFGTLGVGAGFAIAAKLCHPNLPVWIIYGDGAVGFSLLEFDTFTRHQLPVVAVVGNDARWSQIHRTQTSIFGTAVGCVLEYSSYEKVAAAFHFKGIKIDGTNEKTVEGILNEILQLNAHGIGVLLNCYISPSGFRDGSISL</sequence>
<keyword evidence="5" id="KW-0479">Metal-binding</keyword>
<feature type="domain" description="Thiamine pyrophosphate enzyme N-terminal TPP-binding" evidence="14">
    <location>
        <begin position="49"/>
        <end position="164"/>
    </location>
</feature>
<dbReference type="InterPro" id="IPR045229">
    <property type="entry name" value="TPP_enz"/>
</dbReference>
<comment type="catalytic activity">
    <reaction evidence="8">
        <text>2-hydroxyoctadecanoyl-CoA = heptadecanal + formyl-CoA</text>
        <dbReference type="Rhea" id="RHEA:55196"/>
        <dbReference type="ChEBI" id="CHEBI:57376"/>
        <dbReference type="ChEBI" id="CHEBI:74116"/>
        <dbReference type="ChEBI" id="CHEBI:138631"/>
    </reaction>
    <physiologicalReaction direction="left-to-right" evidence="8">
        <dbReference type="Rhea" id="RHEA:55197"/>
    </physiologicalReaction>
</comment>
<dbReference type="Gene3D" id="3.40.50.970">
    <property type="match status" value="2"/>
</dbReference>
<dbReference type="InterPro" id="IPR029035">
    <property type="entry name" value="DHS-like_NAD/FAD-binding_dom"/>
</dbReference>
<feature type="transmembrane region" description="Helical" evidence="11">
    <location>
        <begin position="12"/>
        <end position="32"/>
    </location>
</feature>
<dbReference type="EMBL" id="JBEUSY010000021">
    <property type="protein sequence ID" value="KAL1246227.1"/>
    <property type="molecule type" value="Genomic_DNA"/>
</dbReference>
<feature type="domain" description="Thiamine pyrophosphate enzyme TPP-binding" evidence="13">
    <location>
        <begin position="471"/>
        <end position="607"/>
    </location>
</feature>
<dbReference type="InterPro" id="IPR012000">
    <property type="entry name" value="Thiamin_PyroP_enz_cen_dom"/>
</dbReference>
<dbReference type="InterPro" id="IPR029061">
    <property type="entry name" value="THDP-binding"/>
</dbReference>
<dbReference type="PROSITE" id="PS00187">
    <property type="entry name" value="TPP_ENZYMES"/>
    <property type="match status" value="1"/>
</dbReference>
<dbReference type="InterPro" id="IPR000399">
    <property type="entry name" value="TPP-bd_CS"/>
</dbReference>
<name>A0ABR3L036_TRISP</name>
<accession>A0ABR3L036</accession>
<dbReference type="CDD" id="cd07035">
    <property type="entry name" value="TPP_PYR_POX_like"/>
    <property type="match status" value="1"/>
</dbReference>